<dbReference type="Proteomes" id="UP001596122">
    <property type="component" value="Unassembled WGS sequence"/>
</dbReference>
<gene>
    <name evidence="1" type="ORF">ACFPJ6_14540</name>
</gene>
<comment type="caution">
    <text evidence="1">The sequence shown here is derived from an EMBL/GenBank/DDBJ whole genome shotgun (WGS) entry which is preliminary data.</text>
</comment>
<evidence type="ECO:0000313" key="1">
    <source>
        <dbReference type="EMBL" id="MFC5381993.1"/>
    </source>
</evidence>
<name>A0ABW0GR14_9MICO</name>
<accession>A0ABW0GR14</accession>
<dbReference type="InterPro" id="IPR001353">
    <property type="entry name" value="Proteasome_sua/b"/>
</dbReference>
<protein>
    <recommendedName>
        <fullName evidence="3">Proteasome protein</fullName>
    </recommendedName>
</protein>
<reference evidence="2" key="1">
    <citation type="journal article" date="2019" name="Int. J. Syst. Evol. Microbiol.">
        <title>The Global Catalogue of Microorganisms (GCM) 10K type strain sequencing project: providing services to taxonomists for standard genome sequencing and annotation.</title>
        <authorList>
            <consortium name="The Broad Institute Genomics Platform"/>
            <consortium name="The Broad Institute Genome Sequencing Center for Infectious Disease"/>
            <person name="Wu L."/>
            <person name="Ma J."/>
        </authorList>
    </citation>
    <scope>NUCLEOTIDE SEQUENCE [LARGE SCALE GENOMIC DNA]</scope>
    <source>
        <strain evidence="2">CCUG 43114</strain>
    </source>
</reference>
<dbReference type="SUPFAM" id="SSF56235">
    <property type="entry name" value="N-terminal nucleophile aminohydrolases (Ntn hydrolases)"/>
    <property type="match status" value="1"/>
</dbReference>
<dbReference type="CDD" id="cd01901">
    <property type="entry name" value="Ntn_hydrolase"/>
    <property type="match status" value="1"/>
</dbReference>
<dbReference type="RefSeq" id="WP_340269960.1">
    <property type="nucleotide sequence ID" value="NZ_JBBEOG010000005.1"/>
</dbReference>
<dbReference type="EMBL" id="JBHSLD010000014">
    <property type="protein sequence ID" value="MFC5381993.1"/>
    <property type="molecule type" value="Genomic_DNA"/>
</dbReference>
<organism evidence="1 2">
    <name type="scientific">Aquipuribacter nitratireducens</name>
    <dbReference type="NCBI Taxonomy" id="650104"/>
    <lineage>
        <taxon>Bacteria</taxon>
        <taxon>Bacillati</taxon>
        <taxon>Actinomycetota</taxon>
        <taxon>Actinomycetes</taxon>
        <taxon>Micrococcales</taxon>
        <taxon>Intrasporangiaceae</taxon>
        <taxon>Aquipuribacter</taxon>
    </lineage>
</organism>
<dbReference type="Pfam" id="PF00227">
    <property type="entry name" value="Proteasome"/>
    <property type="match status" value="1"/>
</dbReference>
<dbReference type="InterPro" id="IPR029055">
    <property type="entry name" value="Ntn_hydrolases_N"/>
</dbReference>
<keyword evidence="2" id="KW-1185">Reference proteome</keyword>
<evidence type="ECO:0000313" key="2">
    <source>
        <dbReference type="Proteomes" id="UP001596122"/>
    </source>
</evidence>
<proteinExistence type="predicted"/>
<dbReference type="Gene3D" id="3.60.20.10">
    <property type="entry name" value="Glutamine Phosphoribosylpyrophosphate, subunit 1, domain 1"/>
    <property type="match status" value="1"/>
</dbReference>
<evidence type="ECO:0008006" key="3">
    <source>
        <dbReference type="Google" id="ProtNLM"/>
    </source>
</evidence>
<sequence>MTVVLAVICKDGVVIGADSQITESSRGMSFPAQKLHELGECAAWGGSGARGVLNDLKPVLSDAAAAILESPDIGDEIQERVLPIMRKHYDNYIADVPGEGDGGGVSAYVLAAGVSQGQRWIVEINPNGLIGRYDDVGFHAIGSGAPMAQQAGALLSHFRMTERSVEYGVVALVRVLDALSLTSPSVGGPLSVARIREEGAHHLDDDEIEEARSHARRWQDLEQEALDHLFEKPAAGRGSGRQRSGSRG</sequence>